<evidence type="ECO:0000256" key="1">
    <source>
        <dbReference type="SAM" id="MobiDB-lite"/>
    </source>
</evidence>
<dbReference type="GeneID" id="90967682"/>
<sequence length="120" mass="12357">MDSSSTQAVHGSASSADAQSGPVTYHHTHSQYGSKEGVLRWVNDPNRPVTVTIAQLSVPSPRQQPATGTGVQGLASQTHSSNITYSTGSAHNSSSGNSSSDINFACMGAQFPVSPFAHSA</sequence>
<keyword evidence="3" id="KW-1185">Reference proteome</keyword>
<evidence type="ECO:0000313" key="3">
    <source>
        <dbReference type="Proteomes" id="UP000510686"/>
    </source>
</evidence>
<evidence type="ECO:0000313" key="2">
    <source>
        <dbReference type="EMBL" id="QLI66892.1"/>
    </source>
</evidence>
<accession>A0A7D5UVJ2</accession>
<name>A0A7D5UVJ2_9HYPO</name>
<dbReference type="EMBL" id="CP058933">
    <property type="protein sequence ID" value="QLI66892.1"/>
    <property type="molecule type" value="Genomic_DNA"/>
</dbReference>
<gene>
    <name evidence="2" type="ORF">G6M90_00g043850</name>
</gene>
<proteinExistence type="predicted"/>
<dbReference type="KEGG" id="mbrn:90967682"/>
<dbReference type="Proteomes" id="UP000510686">
    <property type="component" value="Chromosome 2"/>
</dbReference>
<feature type="region of interest" description="Disordered" evidence="1">
    <location>
        <begin position="1"/>
        <end position="39"/>
    </location>
</feature>
<protein>
    <submittedName>
        <fullName evidence="2">Uncharacterized protein</fullName>
    </submittedName>
</protein>
<dbReference type="RefSeq" id="XP_065986253.1">
    <property type="nucleotide sequence ID" value="XM_066130336.1"/>
</dbReference>
<feature type="region of interest" description="Disordered" evidence="1">
    <location>
        <begin position="57"/>
        <end position="76"/>
    </location>
</feature>
<feature type="compositionally biased region" description="Polar residues" evidence="1">
    <location>
        <begin position="1"/>
        <end position="22"/>
    </location>
</feature>
<organism evidence="2 3">
    <name type="scientific">Metarhizium brunneum</name>
    <dbReference type="NCBI Taxonomy" id="500148"/>
    <lineage>
        <taxon>Eukaryota</taxon>
        <taxon>Fungi</taxon>
        <taxon>Dikarya</taxon>
        <taxon>Ascomycota</taxon>
        <taxon>Pezizomycotina</taxon>
        <taxon>Sordariomycetes</taxon>
        <taxon>Hypocreomycetidae</taxon>
        <taxon>Hypocreales</taxon>
        <taxon>Clavicipitaceae</taxon>
        <taxon>Metarhizium</taxon>
    </lineage>
</organism>
<reference evidence="2 3" key="1">
    <citation type="submission" date="2020-07" db="EMBL/GenBank/DDBJ databases">
        <title>Telomere length de novo assembly of all 7 chromosomes of the fungus, Metarhizium brunneum, using a novel assembly pipeline.</title>
        <authorList>
            <person name="Saud z."/>
            <person name="Kortsinoglou A."/>
            <person name="Kouvelis V.N."/>
            <person name="Butt T.M."/>
        </authorList>
    </citation>
    <scope>NUCLEOTIDE SEQUENCE [LARGE SCALE GENOMIC DNA]</scope>
    <source>
        <strain evidence="2 3">4556</strain>
    </source>
</reference>
<dbReference type="AlphaFoldDB" id="A0A7D5UVJ2"/>
<dbReference type="OrthoDB" id="10301591at2759"/>